<dbReference type="CDD" id="cd00610">
    <property type="entry name" value="OAT_like"/>
    <property type="match status" value="1"/>
</dbReference>
<dbReference type="InterPro" id="IPR015422">
    <property type="entry name" value="PyrdxlP-dep_Trfase_small"/>
</dbReference>
<reference evidence="6 7" key="1">
    <citation type="submission" date="2023-07" db="EMBL/GenBank/DDBJ databases">
        <title>Genomic Encyclopedia of Type Strains, Phase IV (KMG-IV): sequencing the most valuable type-strain genomes for metagenomic binning, comparative biology and taxonomic classification.</title>
        <authorList>
            <person name="Goeker M."/>
        </authorList>
    </citation>
    <scope>NUCLEOTIDE SEQUENCE [LARGE SCALE GENOMIC DNA]</scope>
    <source>
        <strain evidence="6 7">DSM 1277</strain>
    </source>
</reference>
<keyword evidence="3 6" id="KW-0032">Aminotransferase</keyword>
<dbReference type="PANTHER" id="PTHR11986">
    <property type="entry name" value="AMINOTRANSFERASE CLASS III"/>
    <property type="match status" value="1"/>
</dbReference>
<accession>A0ABU0DE75</accession>
<dbReference type="GO" id="GO:0034386">
    <property type="term" value="F:4-aminobutyrate:2-oxoglutarate transaminase activity"/>
    <property type="evidence" value="ECO:0007669"/>
    <property type="project" value="UniProtKB-EC"/>
</dbReference>
<evidence type="ECO:0000256" key="1">
    <source>
        <dbReference type="ARBA" id="ARBA00001933"/>
    </source>
</evidence>
<dbReference type="InterPro" id="IPR015424">
    <property type="entry name" value="PyrdxlP-dep_Trfase"/>
</dbReference>
<evidence type="ECO:0000256" key="4">
    <source>
        <dbReference type="ARBA" id="ARBA00022898"/>
    </source>
</evidence>
<dbReference type="Proteomes" id="UP001238467">
    <property type="component" value="Unassembled WGS sequence"/>
</dbReference>
<sequence length="466" mass="50489">MIAEEKLASLSYPVMPQMVSNEFPGRRAQEVIQRALQFQSPTRPSVKGRIVVESGYGAGIQDPDGNILIDLSAGVAVSNVGRNHPRVVAAIRDQAERLMHSAGLVNETTVALAERLSACMPEGLRGECFTWFGMSGSAATETAIKFAKAITGRSQIIAFEGAYHGVFHGSLALTTRENFREKFGPLMPGALHMPYAYCYRCFVDLKYPDCGVSCAKYLDYKLSTPNTGADDVAAVIVESMQADGGYIDPPVEFLQMLREICTRRGILLIIDEVQAGAGRTGKMWASEHFGVVPDMMTWAKGIGGDLPLSGVTVHKRYQDKLPLASQVITGAENALANVVALANLDILLDPQDNLIERAALFGAEIKAELAAIAADSAILDDVRGRGFFIGVELVADKATRKPLEPKRVGAILQRCEQLGVRIMACGRYGSTIRIMPPLTITKAHFREGLRRFAQAVSEVEHAQIPA</sequence>
<dbReference type="InterPro" id="IPR005814">
    <property type="entry name" value="Aminotrans_3"/>
</dbReference>
<evidence type="ECO:0000313" key="7">
    <source>
        <dbReference type="Proteomes" id="UP001238467"/>
    </source>
</evidence>
<evidence type="ECO:0000256" key="5">
    <source>
        <dbReference type="RuleBase" id="RU003560"/>
    </source>
</evidence>
<dbReference type="PROSITE" id="PS00600">
    <property type="entry name" value="AA_TRANSFER_CLASS_3"/>
    <property type="match status" value="1"/>
</dbReference>
<dbReference type="InterPro" id="IPR050103">
    <property type="entry name" value="Class-III_PLP-dep_AT"/>
</dbReference>
<dbReference type="InterPro" id="IPR015421">
    <property type="entry name" value="PyrdxlP-dep_Trfase_major"/>
</dbReference>
<evidence type="ECO:0000313" key="6">
    <source>
        <dbReference type="EMBL" id="MDQ0346729.1"/>
    </source>
</evidence>
<proteinExistence type="inferred from homology"/>
<protein>
    <submittedName>
        <fullName evidence="6">4-aminobutyrate aminotransferase</fullName>
        <ecNumber evidence="6">2.6.1.19</ecNumber>
    </submittedName>
</protein>
<name>A0ABU0DE75_9HYPH</name>
<dbReference type="Pfam" id="PF00202">
    <property type="entry name" value="Aminotran_3"/>
    <property type="match status" value="1"/>
</dbReference>
<evidence type="ECO:0000256" key="3">
    <source>
        <dbReference type="ARBA" id="ARBA00022576"/>
    </source>
</evidence>
<dbReference type="EMBL" id="JAUSUH010000002">
    <property type="protein sequence ID" value="MDQ0346729.1"/>
    <property type="molecule type" value="Genomic_DNA"/>
</dbReference>
<comment type="cofactor">
    <cofactor evidence="1">
        <name>pyridoxal 5'-phosphate</name>
        <dbReference type="ChEBI" id="CHEBI:597326"/>
    </cofactor>
</comment>
<dbReference type="PANTHER" id="PTHR11986:SF58">
    <property type="entry name" value="LEUCINE_METHIONINE RACEMASE"/>
    <property type="match status" value="1"/>
</dbReference>
<dbReference type="Gene3D" id="3.40.640.10">
    <property type="entry name" value="Type I PLP-dependent aspartate aminotransferase-like (Major domain)"/>
    <property type="match status" value="1"/>
</dbReference>
<evidence type="ECO:0000256" key="2">
    <source>
        <dbReference type="ARBA" id="ARBA00008954"/>
    </source>
</evidence>
<keyword evidence="7" id="KW-1185">Reference proteome</keyword>
<dbReference type="Gene3D" id="3.90.1150.10">
    <property type="entry name" value="Aspartate Aminotransferase, domain 1"/>
    <property type="match status" value="1"/>
</dbReference>
<dbReference type="RefSeq" id="WP_307058367.1">
    <property type="nucleotide sequence ID" value="NZ_JAUSUH010000002.1"/>
</dbReference>
<dbReference type="SUPFAM" id="SSF53383">
    <property type="entry name" value="PLP-dependent transferases"/>
    <property type="match status" value="1"/>
</dbReference>
<dbReference type="InterPro" id="IPR049704">
    <property type="entry name" value="Aminotrans_3_PPA_site"/>
</dbReference>
<comment type="caution">
    <text evidence="6">The sequence shown here is derived from an EMBL/GenBank/DDBJ whole genome shotgun (WGS) entry which is preliminary data.</text>
</comment>
<dbReference type="EC" id="2.6.1.19" evidence="6"/>
<dbReference type="PIRSF" id="PIRSF000521">
    <property type="entry name" value="Transaminase_4ab_Lys_Orn"/>
    <property type="match status" value="1"/>
</dbReference>
<comment type="similarity">
    <text evidence="2 5">Belongs to the class-III pyridoxal-phosphate-dependent aminotransferase family.</text>
</comment>
<keyword evidence="6" id="KW-0808">Transferase</keyword>
<keyword evidence="4 5" id="KW-0663">Pyridoxal phosphate</keyword>
<gene>
    <name evidence="6" type="ORF">J2S76_001146</name>
</gene>
<organism evidence="6 7">
    <name type="scientific">Ancylobacter vacuolatus</name>
    <dbReference type="NCBI Taxonomy" id="223389"/>
    <lineage>
        <taxon>Bacteria</taxon>
        <taxon>Pseudomonadati</taxon>
        <taxon>Pseudomonadota</taxon>
        <taxon>Alphaproteobacteria</taxon>
        <taxon>Hyphomicrobiales</taxon>
        <taxon>Xanthobacteraceae</taxon>
        <taxon>Ancylobacter</taxon>
    </lineage>
</organism>